<dbReference type="InterPro" id="IPR003961">
    <property type="entry name" value="FN3_dom"/>
</dbReference>
<dbReference type="RefSeq" id="WP_008585161.1">
    <property type="nucleotide sequence ID" value="NZ_CP007035.1"/>
</dbReference>
<dbReference type="PROSITE" id="PS50853">
    <property type="entry name" value="FN3"/>
    <property type="match status" value="1"/>
</dbReference>
<protein>
    <recommendedName>
        <fullName evidence="1">Fibronectin type-III domain-containing protein</fullName>
    </recommendedName>
</protein>
<evidence type="ECO:0000259" key="1">
    <source>
        <dbReference type="PROSITE" id="PS50853"/>
    </source>
</evidence>
<feature type="domain" description="Fibronectin type-III" evidence="1">
    <location>
        <begin position="39"/>
        <end position="126"/>
    </location>
</feature>
<dbReference type="eggNOG" id="COG4886">
    <property type="taxonomic scope" value="Bacteria"/>
</dbReference>
<dbReference type="InterPro" id="IPR002372">
    <property type="entry name" value="PQQ_rpt_dom"/>
</dbReference>
<gene>
    <name evidence="2" type="ORF">NIASO_06700</name>
</gene>
<dbReference type="SUPFAM" id="SSF49265">
    <property type="entry name" value="Fibronectin type III"/>
    <property type="match status" value="1"/>
</dbReference>
<reference evidence="2 3" key="1">
    <citation type="submission" date="2013-12" db="EMBL/GenBank/DDBJ databases">
        <authorList>
            <consortium name="DOE Joint Genome Institute"/>
            <person name="Eisen J."/>
            <person name="Huntemann M."/>
            <person name="Han J."/>
            <person name="Chen A."/>
            <person name="Kyrpides N."/>
            <person name="Mavromatis K."/>
            <person name="Markowitz V."/>
            <person name="Palaniappan K."/>
            <person name="Ivanova N."/>
            <person name="Schaumberg A."/>
            <person name="Pati A."/>
            <person name="Liolios K."/>
            <person name="Nordberg H.P."/>
            <person name="Cantor M.N."/>
            <person name="Hua S.X."/>
            <person name="Woyke T."/>
        </authorList>
    </citation>
    <scope>NUCLEOTIDE SEQUENCE [LARGE SCALE GENOMIC DNA]</scope>
    <source>
        <strain evidence="3">DSM 19437</strain>
    </source>
</reference>
<name>W0F2X1_9BACT</name>
<dbReference type="InterPro" id="IPR036116">
    <property type="entry name" value="FN3_sf"/>
</dbReference>
<dbReference type="InterPro" id="IPR013783">
    <property type="entry name" value="Ig-like_fold"/>
</dbReference>
<dbReference type="Proteomes" id="UP000003586">
    <property type="component" value="Chromosome"/>
</dbReference>
<dbReference type="PROSITE" id="PS51257">
    <property type="entry name" value="PROKAR_LIPOPROTEIN"/>
    <property type="match status" value="1"/>
</dbReference>
<accession>W0F2X1</accession>
<dbReference type="SUPFAM" id="SSF101898">
    <property type="entry name" value="NHL repeat"/>
    <property type="match status" value="1"/>
</dbReference>
<dbReference type="PANTHER" id="PTHR42754">
    <property type="entry name" value="ENDOGLUCANASE"/>
    <property type="match status" value="1"/>
</dbReference>
<keyword evidence="3" id="KW-1185">Reference proteome</keyword>
<dbReference type="SMART" id="SM00060">
    <property type="entry name" value="FN3"/>
    <property type="match status" value="1"/>
</dbReference>
<dbReference type="OrthoDB" id="9765926at2"/>
<dbReference type="KEGG" id="nso:NIASO_06700"/>
<organism evidence="2 3">
    <name type="scientific">Niabella soli DSM 19437</name>
    <dbReference type="NCBI Taxonomy" id="929713"/>
    <lineage>
        <taxon>Bacteria</taxon>
        <taxon>Pseudomonadati</taxon>
        <taxon>Bacteroidota</taxon>
        <taxon>Chitinophagia</taxon>
        <taxon>Chitinophagales</taxon>
        <taxon>Chitinophagaceae</taxon>
        <taxon>Niabella</taxon>
    </lineage>
</organism>
<dbReference type="Gene3D" id="2.130.10.10">
    <property type="entry name" value="YVTN repeat-like/Quinoprotein amine dehydrogenase"/>
    <property type="match status" value="1"/>
</dbReference>
<dbReference type="HOGENOM" id="CLU_568399_0_0_10"/>
<dbReference type="CDD" id="cd00063">
    <property type="entry name" value="FN3"/>
    <property type="match status" value="1"/>
</dbReference>
<dbReference type="EMBL" id="CP007035">
    <property type="protein sequence ID" value="AHF17390.1"/>
    <property type="molecule type" value="Genomic_DNA"/>
</dbReference>
<dbReference type="Gene3D" id="2.60.40.10">
    <property type="entry name" value="Immunoglobulins"/>
    <property type="match status" value="1"/>
</dbReference>
<proteinExistence type="predicted"/>
<dbReference type="InterPro" id="IPR015943">
    <property type="entry name" value="WD40/YVTN_repeat-like_dom_sf"/>
</dbReference>
<dbReference type="eggNOG" id="COG1520">
    <property type="taxonomic scope" value="Bacteria"/>
</dbReference>
<evidence type="ECO:0000313" key="2">
    <source>
        <dbReference type="EMBL" id="AHF17390.1"/>
    </source>
</evidence>
<evidence type="ECO:0000313" key="3">
    <source>
        <dbReference type="Proteomes" id="UP000003586"/>
    </source>
</evidence>
<dbReference type="Pfam" id="PF13360">
    <property type="entry name" value="PQQ_2"/>
    <property type="match status" value="1"/>
</dbReference>
<sequence>MRKIIQWAFILAGTLLFACSKKTDVRPEEPSQKTEPNNPPAQFAISLSAVAGDTAQIKWTKAVDPDGDLVGYTIYLNNEVKYSNYKDSVLTFKNLKELTEYQVKIVAADKKKNETIATFTFNTPKYWLRFLKKLTYGKIIICAGMVKANDGGGYVLSGLSRINGVEEFFAMKIDSLGNPVWQNYYGEVLEDYFHRKLVSYKNGYVMLGNHYIVKFDNDGNLLWQKKPESFGEVYGITVSDDGEVYVAGCSRWISGVGVKGVLARLDKDGNEIWKSELNSTGADYLCDVAIGADKQLRVVGTYGLAPYPSYWLLKYNAETGRIIWSKVYASVGIPTPNRLIETSEGNIVFTGWLGLVRSMSGVVLKMADPNGNILWDFSSQDLWGWPRGVVQGHDNSLIVYGSTITGDYYQDFGLFQFDKKGNLLWQKKYYEDFAAIINDAVIPTDDGGYIIAATRGDRTSYSGTETQVYIFKTDDKGNFN</sequence>
<dbReference type="PANTHER" id="PTHR42754:SF1">
    <property type="entry name" value="LIPOPROTEIN"/>
    <property type="match status" value="1"/>
</dbReference>
<dbReference type="STRING" id="929713.NIASO_06700"/>
<dbReference type="Pfam" id="PF00041">
    <property type="entry name" value="fn3"/>
    <property type="match status" value="1"/>
</dbReference>
<dbReference type="AlphaFoldDB" id="W0F2X1"/>